<organism evidence="1">
    <name type="scientific">Borrelia hermsii YBT</name>
    <dbReference type="NCBI Taxonomy" id="1313295"/>
    <lineage>
        <taxon>Bacteria</taxon>
        <taxon>Pseudomonadati</taxon>
        <taxon>Spirochaetota</taxon>
        <taxon>Spirochaetia</taxon>
        <taxon>Spirochaetales</taxon>
        <taxon>Borreliaceae</taxon>
        <taxon>Borrelia</taxon>
    </lineage>
</organism>
<keyword evidence="1" id="KW-0614">Plasmid</keyword>
<evidence type="ECO:0000313" key="1">
    <source>
        <dbReference type="EMBL" id="AHH13490.1"/>
    </source>
</evidence>
<reference evidence="1" key="1">
    <citation type="submission" date="2013-04" db="EMBL/GenBank/DDBJ databases">
        <title>Comparative Genomics of Relapsing Fever Spirochetes.</title>
        <authorList>
            <person name="Schwan T.G."/>
            <person name="Raffel S.J."/>
            <person name="Porcella S.F."/>
            <person name="Martens C.A."/>
            <person name="Bruno D.P."/>
            <person name="Ricklefs S.M."/>
            <person name="Barbian K.B."/>
        </authorList>
    </citation>
    <scope>NUCLEOTIDE SEQUENCE</scope>
    <source>
        <strain evidence="1">YBT</strain>
        <plasmid evidence="1">unnamed</plasmid>
    </source>
</reference>
<sequence>MRNIKQYNSRERKLPMILDYDNYMTEGNRETFFGNSQYEANYK</sequence>
<protein>
    <submittedName>
        <fullName evidence="1">Uncharacterized protein</fullName>
    </submittedName>
</protein>
<geneLocation type="plasmid" evidence="1">
    <name>unnamed</name>
</geneLocation>
<proteinExistence type="predicted"/>
<accession>W5T2G3</accession>
<feature type="non-terminal residue" evidence="1">
    <location>
        <position position="43"/>
    </location>
</feature>
<name>W5T2G3_BORHE</name>
<dbReference type="HOGENOM" id="CLU_3243532_0_0_12"/>
<gene>
    <name evidence="1" type="ORF">BHO_0118801</name>
</gene>
<dbReference type="EMBL" id="CP005739">
    <property type="protein sequence ID" value="AHH13490.1"/>
    <property type="molecule type" value="Genomic_DNA"/>
</dbReference>
<dbReference type="AlphaFoldDB" id="W5T2G3"/>